<feature type="domain" description="Carboxymuconolactone decarboxylase-like" evidence="1">
    <location>
        <begin position="40"/>
        <end position="121"/>
    </location>
</feature>
<organism evidence="2">
    <name type="scientific">freshwater metagenome</name>
    <dbReference type="NCBI Taxonomy" id="449393"/>
    <lineage>
        <taxon>unclassified sequences</taxon>
        <taxon>metagenomes</taxon>
        <taxon>ecological metagenomes</taxon>
    </lineage>
</organism>
<dbReference type="GO" id="GO:0051920">
    <property type="term" value="F:peroxiredoxin activity"/>
    <property type="evidence" value="ECO:0007669"/>
    <property type="project" value="InterPro"/>
</dbReference>
<dbReference type="InterPro" id="IPR003779">
    <property type="entry name" value="CMD-like"/>
</dbReference>
<accession>A0A6J7EUK2</accession>
<reference evidence="2" key="1">
    <citation type="submission" date="2020-05" db="EMBL/GenBank/DDBJ databases">
        <authorList>
            <person name="Chiriac C."/>
            <person name="Salcher M."/>
            <person name="Ghai R."/>
            <person name="Kavagutti S V."/>
        </authorList>
    </citation>
    <scope>NUCLEOTIDE SEQUENCE</scope>
</reference>
<dbReference type="PANTHER" id="PTHR34846:SF5">
    <property type="entry name" value="CARBOXYMUCONOLACTONE DECARBOXYLASE-LIKE DOMAIN-CONTAINING PROTEIN"/>
    <property type="match status" value="1"/>
</dbReference>
<dbReference type="Gene3D" id="1.20.1290.10">
    <property type="entry name" value="AhpD-like"/>
    <property type="match status" value="1"/>
</dbReference>
<dbReference type="AlphaFoldDB" id="A0A6J7EUK2"/>
<dbReference type="EMBL" id="CAFBLS010000346">
    <property type="protein sequence ID" value="CAB4887332.1"/>
    <property type="molecule type" value="Genomic_DNA"/>
</dbReference>
<gene>
    <name evidence="2" type="ORF">UFOPK3402_02041</name>
</gene>
<dbReference type="Pfam" id="PF02627">
    <property type="entry name" value="CMD"/>
    <property type="match status" value="1"/>
</dbReference>
<evidence type="ECO:0000313" key="2">
    <source>
        <dbReference type="EMBL" id="CAB4887332.1"/>
    </source>
</evidence>
<dbReference type="InterPro" id="IPR029032">
    <property type="entry name" value="AhpD-like"/>
</dbReference>
<dbReference type="SUPFAM" id="SSF69118">
    <property type="entry name" value="AhpD-like"/>
    <property type="match status" value="1"/>
</dbReference>
<proteinExistence type="predicted"/>
<protein>
    <submittedName>
        <fullName evidence="2">Unannotated protein</fullName>
    </submittedName>
</protein>
<sequence>MARIRRLGIDELDPEVAARVAAEQRTPLEMAVGSIVGHRPDLAAPLSAYTRSLKNGLLPRRLVELVRLRIAFHNQCRSCMAIRYQDAVADGLTEALVCSLERPADASDLSQAEQVALRYADLFATDHLSIDDALYAALARYFTEGEVVELGLQVALFVGLGRLAATWHIVEDLPAAFQSTSAAPLTPWGNESVVVR</sequence>
<evidence type="ECO:0000259" key="1">
    <source>
        <dbReference type="Pfam" id="PF02627"/>
    </source>
</evidence>
<dbReference type="PANTHER" id="PTHR34846">
    <property type="entry name" value="4-CARBOXYMUCONOLACTONE DECARBOXYLASE FAMILY PROTEIN (AFU_ORTHOLOGUE AFUA_6G11590)"/>
    <property type="match status" value="1"/>
</dbReference>
<name>A0A6J7EUK2_9ZZZZ</name>